<proteinExistence type="predicted"/>
<dbReference type="InterPro" id="IPR011335">
    <property type="entry name" value="Restrct_endonuc-II-like"/>
</dbReference>
<keyword evidence="4" id="KW-1185">Reference proteome</keyword>
<reference evidence="4" key="1">
    <citation type="journal article" date="2019" name="Int. J. Syst. Evol. Microbiol.">
        <title>The Global Catalogue of Microorganisms (GCM) 10K type strain sequencing project: providing services to taxonomists for standard genome sequencing and annotation.</title>
        <authorList>
            <consortium name="The Broad Institute Genomics Platform"/>
            <consortium name="The Broad Institute Genome Sequencing Center for Infectious Disease"/>
            <person name="Wu L."/>
            <person name="Ma J."/>
        </authorList>
    </citation>
    <scope>NUCLEOTIDE SEQUENCE [LARGE SCALE GENOMIC DNA]</scope>
    <source>
        <strain evidence="4">CGMCC 1.12482</strain>
    </source>
</reference>
<dbReference type="Gene3D" id="3.40.1350.10">
    <property type="match status" value="1"/>
</dbReference>
<keyword evidence="1" id="KW-0812">Transmembrane</keyword>
<sequence length="289" mass="31185">MARKRSSSFEDVVVALSRLPWWASLLIGFVSWLILNPVASSPVVVPAGVQISDMSGVMISQLWHTFAMFGQYLIPLVCVFGAIGSVFGRQRRKKLLNDVKSATQPGKTIDGLSWPQFELLIGEAFRRKGYSITETGGKGADGGIDLILRKDGEKYLVQCKHWRALKVGLPVVREFFGAMAAEGAAGGYVVTSGQFTKEAKAFASGRNIELIDGVALKSWIAQQHTIRTPTVEIKPPPVAPAMTPVTNTEPLCPVCSAAMVRRLAKRGANAGNAFWGCSKYPRCTGTVSG</sequence>
<name>A0ABQ1P1Z8_9GAMM</name>
<dbReference type="SUPFAM" id="SSF57783">
    <property type="entry name" value="Zinc beta-ribbon"/>
    <property type="match status" value="1"/>
</dbReference>
<dbReference type="RefSeq" id="WP_150277284.1">
    <property type="nucleotide sequence ID" value="NZ_BMFF01000001.1"/>
</dbReference>
<dbReference type="Gene3D" id="3.30.65.10">
    <property type="entry name" value="Bacterial Topoisomerase I, domain 1"/>
    <property type="match status" value="1"/>
</dbReference>
<dbReference type="InterPro" id="IPR011856">
    <property type="entry name" value="tRNA_endonuc-like_dom_sf"/>
</dbReference>
<keyword evidence="1" id="KW-1133">Transmembrane helix</keyword>
<feature type="transmembrane region" description="Helical" evidence="1">
    <location>
        <begin position="12"/>
        <end position="35"/>
    </location>
</feature>
<feature type="transmembrane region" description="Helical" evidence="1">
    <location>
        <begin position="62"/>
        <end position="87"/>
    </location>
</feature>
<dbReference type="InterPro" id="IPR007560">
    <property type="entry name" value="Restrct_endonuc_IV_Mrr"/>
</dbReference>
<evidence type="ECO:0000259" key="2">
    <source>
        <dbReference type="Pfam" id="PF04471"/>
    </source>
</evidence>
<evidence type="ECO:0000313" key="3">
    <source>
        <dbReference type="EMBL" id="GGC89314.1"/>
    </source>
</evidence>
<protein>
    <submittedName>
        <fullName evidence="3">Membrane protein</fullName>
    </submittedName>
</protein>
<organism evidence="3 4">
    <name type="scientific">Halopseudomonas salina</name>
    <dbReference type="NCBI Taxonomy" id="1323744"/>
    <lineage>
        <taxon>Bacteria</taxon>
        <taxon>Pseudomonadati</taxon>
        <taxon>Pseudomonadota</taxon>
        <taxon>Gammaproteobacteria</taxon>
        <taxon>Pseudomonadales</taxon>
        <taxon>Pseudomonadaceae</taxon>
        <taxon>Halopseudomonas</taxon>
    </lineage>
</organism>
<dbReference type="PANTHER" id="PTHR30015:SF7">
    <property type="entry name" value="TYPE IV METHYL-DIRECTED RESTRICTION ENZYME ECOKMRR"/>
    <property type="match status" value="1"/>
</dbReference>
<gene>
    <name evidence="3" type="ORF">GCM10007418_06270</name>
</gene>
<dbReference type="InterPro" id="IPR052906">
    <property type="entry name" value="Type_IV_Methyl-Rstrct_Enzyme"/>
</dbReference>
<dbReference type="Proteomes" id="UP000638188">
    <property type="component" value="Unassembled WGS sequence"/>
</dbReference>
<dbReference type="PANTHER" id="PTHR30015">
    <property type="entry name" value="MRR RESTRICTION SYSTEM PROTEIN"/>
    <property type="match status" value="1"/>
</dbReference>
<dbReference type="SUPFAM" id="SSF52980">
    <property type="entry name" value="Restriction endonuclease-like"/>
    <property type="match status" value="1"/>
</dbReference>
<feature type="domain" description="Restriction endonuclease type IV Mrr" evidence="2">
    <location>
        <begin position="110"/>
        <end position="220"/>
    </location>
</feature>
<accession>A0ABQ1P1Z8</accession>
<dbReference type="Pfam" id="PF04471">
    <property type="entry name" value="Mrr_cat"/>
    <property type="match status" value="1"/>
</dbReference>
<dbReference type="EMBL" id="BMFF01000001">
    <property type="protein sequence ID" value="GGC89314.1"/>
    <property type="molecule type" value="Genomic_DNA"/>
</dbReference>
<evidence type="ECO:0000256" key="1">
    <source>
        <dbReference type="SAM" id="Phobius"/>
    </source>
</evidence>
<comment type="caution">
    <text evidence="3">The sequence shown here is derived from an EMBL/GenBank/DDBJ whole genome shotgun (WGS) entry which is preliminary data.</text>
</comment>
<evidence type="ECO:0000313" key="4">
    <source>
        <dbReference type="Proteomes" id="UP000638188"/>
    </source>
</evidence>
<keyword evidence="1" id="KW-0472">Membrane</keyword>